<sequence length="2458" mass="268060">MSSYQLPKLPIAIVGIAADLPSGTYSEDNLDYPKFVEFLLNKGEAYEEIPSDRFNITSWAGDAVGRVGTTRGSFLKGVDLFDNLEFGISPKETRAMALSTRKLIELAFLALLDSGIEYRGRNVACYSAGIAHDILSIAEPDELEARGSFAGAPSMIANKISYHLDLQGPSVPVDTACSSSLTALHLAVQALRAGECESAVVAGCQINMRLADFIQYSQASVLAPDGKCKPFDAKADGFSRGEGAVVVVLKLYEDALRDGDYIYGNILGTGINASGAAAPIYAPVAEAQVNAMRRAYEGTGRDPRDVDYVELHATGTAVGDPTEANWVGQHFSRETELLIGSVKGNIGHLEITAFLASLCKVCSIFETGQVPPNVNLLERNRAIKWEHYNLQVPLEPTQLEARSPSGQLLISMSSFGIGGANGHVVLESPSRPIDQANEQCAEGPVLFAAGGLSPRSSASVGDALCGLVETYQDQWSALSTIYGRRVRQMTWRTFAVARPAPQGTHMPLQFPPPVLSPRVKPPLVFVFGGQGPQHMNMGRQLFKRYPVFRNTILELDECYQRITGTSLIEQTGLFADVQPLQKLPSVWPMAITLPSLAMTQMALFDLICSFGLRPDVLIGHSAGETPMLYASGAGSKTMALEIAIARGCAMALVEDLGGTMAAVACDTSTAQSVIDIVLKAAHEDDVLEIACFNSPNAVTLTGHTRSIDAAVEVATSRGILARKIRTKLGGHSKLMEVCRSSYRTLVSGVFARHPGDHRPCINTFSTVTGELLDDFTEDYFWRNGRQPVDFSRGVESILRSYPDACFVELNPHPVLSTYVQEQGVPPSFIVSPMHRPKTEDEHHEGVMLLNALGQLSLMGCNSIDFGVLNSQPVVHSLHLPPYPFAKKRFPYLPEHSRVLRKQFGARNGPLNYADLRVNKFTHPEIAQHIINSEPIMPAAGFLEMVLEMGAKVIWNVQFHAMLSLSAEYPGPIDIDVNRMKWAIRSHPNGGDITTSGPRLHADGYMSRTAIDEKAGIDIAAIQHRCSTQSMSAFYEAIQYFAQYGPAFRRVTGFWLGLDEALVQIKGGDRGLPGYSNYIVHPAILDACIHVAVHPSFTTNPNRNVYYLPARLGAFALHERLTGGSTFPSTAYAHVVLKEWKPEEIIVDVSVVDSTGIRLCTLQGLAVEAHYNTLPRHVSKRYNLLYQPFGLRQRNPCAGDHLGIRSNANAACETVHMGKNARRPKTLTKSCANGMDFEGEHEKATRTGKLDHILRSVLTYVTQTCGKVAIRVLVLDDSSGFLHRHLCPLIEEITALHISVSYIIAAKDFDTQLLPPFGTHIPLDLSEPLHTQGLLEASFDIIFSFDVMEPLLPSDIRQLSNLLLPGAILVSAEYDEVPPTSVPGPSDELTLPLNEVPACETRLASLASLGFRTTEHMIEASNTNIFVVEAQRPSMSLPPSACSSMKQDILLLPYTVGAEIEIQRILKGVDLDQPVRIWFTALDGLDADGGRGFTRSLRREFPLWDIGLVIFTFQCPPVEQLPLVHYISAIPGMEREIIIDEDYEVSVPRFYECPSTASNSSTSRGYSHGPRLGDLSPTDVEMTVVAMSTSEAGLFGIVGRVTKVGCRLDSPLLGALVATVVKDATPATFQVHRGCVFPLTGAVDPRIVASILPSLLIGGLALGAGVLEMPPRALLERIIVTHSDSRIGQILLWFFGILRLHSVGLPSKASPLDLLSLDMRPRDLVISSYDEDNQLLDGFITNGTRIFPWKSSDRLAHTIAGDPWLIGSILQASMAHIPSVDLPAFLPGGEVEAVPANVVHELFKSDAAYLLVGGVGSLGLHIAVWMYEKGARHIVLTSRSGQDSLHRANDTLALRMLKFLQTRPDTSVSVEASDASSPDAFKKLLARISRPIAGCMLLSGVLSDHSFFSQDLNSFDNVFGPKLRAFESLEAGLKIESLDFLITFSSIATFGNAGQTNYSSANTVIEGKTARYKNAFSIVAPAISDTVSVVGRPDQNYQTPRFQHLIPWSYSARELCHCLEDGILRLMDESFKLYVPDLDWTLVKKHLGPSPLYDHLVRETSATSSGMAPGDSRDVLCDIVLQSLDIAPDDFSPEIPLTSYGMDSLSAGRLSFALRPYLVISQMQLLSDISLLDIERRLEEAKDLAQPFPPAGVLHQWDPVNDAGQTLVKLADYGGTPLILIHGGSGSLAPFIPMQQIFKTSLWALQTTPDTPMHSIDAIAQFYYEHIKAAQPEGPYRMGSFSGTSVILLRIAQLFESDGDTVAQLCFLDHFPLLFVNPPINLDEESIRTRSLGPALLQGSIDIIIDMYIADGSPVCHRVAQAFKDATSGLEVPEQVRGWLSTLKKLLTITYEFLFNLLPPDQPLTAVALSDAIKKWMRSVHTPLTIYLAKKGFASIMPPETEGESVAAQLVTLEGSHFSFMETRELAELLQDGWVDSGAAPVPLATAHNTTSSLDYHGF</sequence>
<gene>
    <name evidence="1" type="ORF">BV22DRAFT_159385</name>
</gene>
<dbReference type="EMBL" id="MU266346">
    <property type="protein sequence ID" value="KAH7928982.1"/>
    <property type="molecule type" value="Genomic_DNA"/>
</dbReference>
<evidence type="ECO:0000313" key="2">
    <source>
        <dbReference type="Proteomes" id="UP000790709"/>
    </source>
</evidence>
<accession>A0ACB8BVW0</accession>
<comment type="caution">
    <text evidence="1">The sequence shown here is derived from an EMBL/GenBank/DDBJ whole genome shotgun (WGS) entry which is preliminary data.</text>
</comment>
<dbReference type="Proteomes" id="UP000790709">
    <property type="component" value="Unassembled WGS sequence"/>
</dbReference>
<evidence type="ECO:0000313" key="1">
    <source>
        <dbReference type="EMBL" id="KAH7928982.1"/>
    </source>
</evidence>
<proteinExistence type="predicted"/>
<name>A0ACB8BVW0_9AGAM</name>
<protein>
    <submittedName>
        <fullName evidence="1">Ketoacyl-synt-domain-containing protein</fullName>
    </submittedName>
</protein>
<organism evidence="1 2">
    <name type="scientific">Leucogyrophana mollusca</name>
    <dbReference type="NCBI Taxonomy" id="85980"/>
    <lineage>
        <taxon>Eukaryota</taxon>
        <taxon>Fungi</taxon>
        <taxon>Dikarya</taxon>
        <taxon>Basidiomycota</taxon>
        <taxon>Agaricomycotina</taxon>
        <taxon>Agaricomycetes</taxon>
        <taxon>Agaricomycetidae</taxon>
        <taxon>Boletales</taxon>
        <taxon>Boletales incertae sedis</taxon>
        <taxon>Leucogyrophana</taxon>
    </lineage>
</organism>
<keyword evidence="2" id="KW-1185">Reference proteome</keyword>
<reference evidence="1" key="1">
    <citation type="journal article" date="2021" name="New Phytol.">
        <title>Evolutionary innovations through gain and loss of genes in the ectomycorrhizal Boletales.</title>
        <authorList>
            <person name="Wu G."/>
            <person name="Miyauchi S."/>
            <person name="Morin E."/>
            <person name="Kuo A."/>
            <person name="Drula E."/>
            <person name="Varga T."/>
            <person name="Kohler A."/>
            <person name="Feng B."/>
            <person name="Cao Y."/>
            <person name="Lipzen A."/>
            <person name="Daum C."/>
            <person name="Hundley H."/>
            <person name="Pangilinan J."/>
            <person name="Johnson J."/>
            <person name="Barry K."/>
            <person name="LaButti K."/>
            <person name="Ng V."/>
            <person name="Ahrendt S."/>
            <person name="Min B."/>
            <person name="Choi I.G."/>
            <person name="Park H."/>
            <person name="Plett J.M."/>
            <person name="Magnuson J."/>
            <person name="Spatafora J.W."/>
            <person name="Nagy L.G."/>
            <person name="Henrissat B."/>
            <person name="Grigoriev I.V."/>
            <person name="Yang Z.L."/>
            <person name="Xu J."/>
            <person name="Martin F.M."/>
        </authorList>
    </citation>
    <scope>NUCLEOTIDE SEQUENCE</scope>
    <source>
        <strain evidence="1">KUC20120723A-06</strain>
    </source>
</reference>